<comment type="similarity">
    <text evidence="2">Belongs to the autoinducer-2 exporter (AI-2E) (TC 2.A.86) family.</text>
</comment>
<evidence type="ECO:0000256" key="4">
    <source>
        <dbReference type="ARBA" id="ARBA00022475"/>
    </source>
</evidence>
<protein>
    <submittedName>
        <fullName evidence="8">AI-2E family transporter</fullName>
    </submittedName>
</protein>
<dbReference type="PANTHER" id="PTHR21716:SF53">
    <property type="entry name" value="PERMEASE PERM-RELATED"/>
    <property type="match status" value="1"/>
</dbReference>
<dbReference type="AlphaFoldDB" id="A0A1B9NDV7"/>
<dbReference type="RefSeq" id="WP_067025106.1">
    <property type="nucleotide sequence ID" value="NZ_CP038256.1"/>
</dbReference>
<keyword evidence="9" id="KW-1185">Reference proteome</keyword>
<comment type="subcellular location">
    <subcellularLocation>
        <location evidence="1">Cell membrane</location>
        <topology evidence="1">Multi-pass membrane protein</topology>
    </subcellularLocation>
</comment>
<reference evidence="8 9" key="1">
    <citation type="submission" date="2016-05" db="EMBL/GenBank/DDBJ databases">
        <authorList>
            <person name="Lavstsen T."/>
            <person name="Jespersen J.S."/>
        </authorList>
    </citation>
    <scope>NUCLEOTIDE SEQUENCE [LARGE SCALE GENOMIC DNA]</scope>
    <source>
        <strain evidence="8 9">YLB-01</strain>
    </source>
</reference>
<dbReference type="PANTHER" id="PTHR21716">
    <property type="entry name" value="TRANSMEMBRANE PROTEIN"/>
    <property type="match status" value="1"/>
</dbReference>
<evidence type="ECO:0000256" key="1">
    <source>
        <dbReference type="ARBA" id="ARBA00004651"/>
    </source>
</evidence>
<dbReference type="GO" id="GO:0055085">
    <property type="term" value="P:transmembrane transport"/>
    <property type="evidence" value="ECO:0007669"/>
    <property type="project" value="TreeGrafter"/>
</dbReference>
<dbReference type="OrthoDB" id="9784366at2"/>
<dbReference type="GO" id="GO:0005886">
    <property type="term" value="C:plasma membrane"/>
    <property type="evidence" value="ECO:0007669"/>
    <property type="project" value="UniProtKB-SubCell"/>
</dbReference>
<comment type="caution">
    <text evidence="8">The sequence shown here is derived from an EMBL/GenBank/DDBJ whole genome shotgun (WGS) entry which is preliminary data.</text>
</comment>
<keyword evidence="6" id="KW-1133">Transmembrane helix</keyword>
<keyword evidence="7" id="KW-0472">Membrane</keyword>
<keyword evidence="5" id="KW-0812">Transmembrane</keyword>
<evidence type="ECO:0000256" key="6">
    <source>
        <dbReference type="ARBA" id="ARBA00022989"/>
    </source>
</evidence>
<evidence type="ECO:0000256" key="5">
    <source>
        <dbReference type="ARBA" id="ARBA00022692"/>
    </source>
</evidence>
<evidence type="ECO:0000256" key="7">
    <source>
        <dbReference type="ARBA" id="ARBA00023136"/>
    </source>
</evidence>
<dbReference type="Pfam" id="PF01594">
    <property type="entry name" value="AI-2E_transport"/>
    <property type="match status" value="1"/>
</dbReference>
<name>A0A1B9NDV7_9MICO</name>
<dbReference type="InterPro" id="IPR002549">
    <property type="entry name" value="AI-2E-like"/>
</dbReference>
<evidence type="ECO:0000313" key="9">
    <source>
        <dbReference type="Proteomes" id="UP000093355"/>
    </source>
</evidence>
<keyword evidence="3" id="KW-0813">Transport</keyword>
<organism evidence="8 9">
    <name type="scientific">Microbacterium sediminis</name>
    <dbReference type="NCBI Taxonomy" id="904291"/>
    <lineage>
        <taxon>Bacteria</taxon>
        <taxon>Bacillati</taxon>
        <taxon>Actinomycetota</taxon>
        <taxon>Actinomycetes</taxon>
        <taxon>Micrococcales</taxon>
        <taxon>Microbacteriaceae</taxon>
        <taxon>Microbacterium</taxon>
    </lineage>
</organism>
<sequence>MVFTRKRSAPAPVVVPTQPPSRARAAWSDGLGLIAIRSVQIIAIVLLAAGIIWGLQSLTVVVIPVILALIFAAAFEPVMAWLRPRIPSVLATVILLLAIVVVIGGIVWAMVAAVRSQWADLYASAQAGIDQVIAWVNTLPFAPSQDQIDEWMTSLQEFLTSAQFGSSVGSGAVAGVGVVANFVTGFVLMIVVLFFFLKDGPAIWSFLLRPFEGEAYGRMRRIGSKTIDTLGSYVRGTAAVAAVDAIGIGIGLFVLQVPLALPLTLVVFLLAFIPIVGATAAGILAALVGLVDGGIWTAVIIVAIVVVVNQLEGNFLQPVLMGRALKLHSLVILFALTIGTVLSGILGAVLAVPIAAVAWGIVQVWDGPDLPARWARRKQRTAR</sequence>
<dbReference type="Proteomes" id="UP000093355">
    <property type="component" value="Unassembled WGS sequence"/>
</dbReference>
<keyword evidence="4" id="KW-1003">Cell membrane</keyword>
<gene>
    <name evidence="8" type="ORF">A7J15_04505</name>
</gene>
<evidence type="ECO:0000256" key="2">
    <source>
        <dbReference type="ARBA" id="ARBA00009773"/>
    </source>
</evidence>
<accession>A0A1B9NDV7</accession>
<dbReference type="EMBL" id="LXMD01000021">
    <property type="protein sequence ID" value="OCG74786.1"/>
    <property type="molecule type" value="Genomic_DNA"/>
</dbReference>
<evidence type="ECO:0000256" key="3">
    <source>
        <dbReference type="ARBA" id="ARBA00022448"/>
    </source>
</evidence>
<evidence type="ECO:0000313" key="8">
    <source>
        <dbReference type="EMBL" id="OCG74786.1"/>
    </source>
</evidence>
<proteinExistence type="inferred from homology"/>